<proteinExistence type="predicted"/>
<keyword evidence="2" id="KW-0472">Membrane</keyword>
<keyword evidence="4" id="KW-1185">Reference proteome</keyword>
<dbReference type="EMBL" id="WSTA01000146">
    <property type="protein sequence ID" value="MWC00417.1"/>
    <property type="molecule type" value="Genomic_DNA"/>
</dbReference>
<evidence type="ECO:0008006" key="5">
    <source>
        <dbReference type="Google" id="ProtNLM"/>
    </source>
</evidence>
<dbReference type="InterPro" id="IPR009937">
    <property type="entry name" value="Phage_holin_3_6"/>
</dbReference>
<feature type="transmembrane region" description="Helical" evidence="2">
    <location>
        <begin position="123"/>
        <end position="152"/>
    </location>
</feature>
<evidence type="ECO:0000256" key="1">
    <source>
        <dbReference type="SAM" id="MobiDB-lite"/>
    </source>
</evidence>
<feature type="compositionally biased region" description="Basic residues" evidence="1">
    <location>
        <begin position="1"/>
        <end position="11"/>
    </location>
</feature>
<organism evidence="3 4">
    <name type="scientific">Agromyces seonyuensis</name>
    <dbReference type="NCBI Taxonomy" id="2662446"/>
    <lineage>
        <taxon>Bacteria</taxon>
        <taxon>Bacillati</taxon>
        <taxon>Actinomycetota</taxon>
        <taxon>Actinomycetes</taxon>
        <taxon>Micrococcales</taxon>
        <taxon>Microbacteriaceae</taxon>
        <taxon>Agromyces</taxon>
    </lineage>
</organism>
<name>A0A6I4P1I0_9MICO</name>
<accession>A0A6I4P1I0</accession>
<comment type="caution">
    <text evidence="3">The sequence shown here is derived from an EMBL/GenBank/DDBJ whole genome shotgun (WGS) entry which is preliminary data.</text>
</comment>
<keyword evidence="2" id="KW-0812">Transmembrane</keyword>
<feature type="compositionally biased region" description="Low complexity" evidence="1">
    <location>
        <begin position="17"/>
        <end position="36"/>
    </location>
</feature>
<protein>
    <recommendedName>
        <fullName evidence="5">Phage holin family protein</fullName>
    </recommendedName>
</protein>
<feature type="compositionally biased region" description="Basic and acidic residues" evidence="1">
    <location>
        <begin position="74"/>
        <end position="85"/>
    </location>
</feature>
<gene>
    <name evidence="3" type="ORF">GB864_17920</name>
</gene>
<feature type="compositionally biased region" description="Basic residues" evidence="1">
    <location>
        <begin position="51"/>
        <end position="73"/>
    </location>
</feature>
<feature type="transmembrane region" description="Helical" evidence="2">
    <location>
        <begin position="158"/>
        <end position="182"/>
    </location>
</feature>
<reference evidence="3 4" key="1">
    <citation type="submission" date="2019-12" db="EMBL/GenBank/DDBJ databases">
        <authorList>
            <person name="Kim Y.S."/>
        </authorList>
    </citation>
    <scope>NUCLEOTIDE SEQUENCE [LARGE SCALE GENOMIC DNA]</scope>
    <source>
        <strain evidence="3 4">MMS17-SY077</strain>
    </source>
</reference>
<feature type="region of interest" description="Disordered" evidence="1">
    <location>
        <begin position="1"/>
        <end position="85"/>
    </location>
</feature>
<evidence type="ECO:0000313" key="4">
    <source>
        <dbReference type="Proteomes" id="UP000438182"/>
    </source>
</evidence>
<dbReference type="AlphaFoldDB" id="A0A6I4P1I0"/>
<evidence type="ECO:0000313" key="3">
    <source>
        <dbReference type="EMBL" id="MWC00417.1"/>
    </source>
</evidence>
<sequence>MRSPRSTRPHARPAAEPPTSSTRPTRRSTTSRTAPNPRRRTSRTPPNRRSSPPRRRASPPRASPRRASLRRRSRPTDRRCPVPAPDDRSLFEVLGQLPSLVSDLISAEIEKLKAELSYKAKHLGIGAGLVVVAAFVGIFLLGTLIATGILALALVMPAWAAALTVSGILLLIIAILVGIAILNFKRGTEPLDTIESVRRDADAFKGVGDYDRRTSGDWTDFEGERR</sequence>
<keyword evidence="2" id="KW-1133">Transmembrane helix</keyword>
<evidence type="ECO:0000256" key="2">
    <source>
        <dbReference type="SAM" id="Phobius"/>
    </source>
</evidence>
<dbReference type="Proteomes" id="UP000438182">
    <property type="component" value="Unassembled WGS sequence"/>
</dbReference>
<dbReference type="Pfam" id="PF07332">
    <property type="entry name" value="Phage_holin_3_6"/>
    <property type="match status" value="1"/>
</dbReference>